<dbReference type="Proteomes" id="UP001166286">
    <property type="component" value="Unassembled WGS sequence"/>
</dbReference>
<accession>A0AA39QVE3</accession>
<keyword evidence="3" id="KW-1185">Reference proteome</keyword>
<keyword evidence="1" id="KW-0732">Signal</keyword>
<feature type="chain" id="PRO_5041415455" evidence="1">
    <location>
        <begin position="21"/>
        <end position="181"/>
    </location>
</feature>
<evidence type="ECO:0000313" key="3">
    <source>
        <dbReference type="Proteomes" id="UP001166286"/>
    </source>
</evidence>
<reference evidence="2" key="1">
    <citation type="submission" date="2023-03" db="EMBL/GenBank/DDBJ databases">
        <title>Complete genome of Cladonia borealis.</title>
        <authorList>
            <person name="Park H."/>
        </authorList>
    </citation>
    <scope>NUCLEOTIDE SEQUENCE</scope>
    <source>
        <strain evidence="2">ANT050790</strain>
    </source>
</reference>
<organism evidence="2 3">
    <name type="scientific">Cladonia borealis</name>
    <dbReference type="NCBI Taxonomy" id="184061"/>
    <lineage>
        <taxon>Eukaryota</taxon>
        <taxon>Fungi</taxon>
        <taxon>Dikarya</taxon>
        <taxon>Ascomycota</taxon>
        <taxon>Pezizomycotina</taxon>
        <taxon>Lecanoromycetes</taxon>
        <taxon>OSLEUM clade</taxon>
        <taxon>Lecanoromycetidae</taxon>
        <taxon>Lecanorales</taxon>
        <taxon>Lecanorineae</taxon>
        <taxon>Cladoniaceae</taxon>
        <taxon>Cladonia</taxon>
    </lineage>
</organism>
<evidence type="ECO:0000313" key="2">
    <source>
        <dbReference type="EMBL" id="KAK0509146.1"/>
    </source>
</evidence>
<name>A0AA39QVE3_9LECA</name>
<gene>
    <name evidence="2" type="ORF">JMJ35_008517</name>
</gene>
<dbReference type="AlphaFoldDB" id="A0AA39QVE3"/>
<comment type="caution">
    <text evidence="2">The sequence shown here is derived from an EMBL/GenBank/DDBJ whole genome shotgun (WGS) entry which is preliminary data.</text>
</comment>
<protein>
    <submittedName>
        <fullName evidence="2">Uncharacterized protein</fullName>
    </submittedName>
</protein>
<proteinExistence type="predicted"/>
<sequence>MQIQILHYLFFCYPTALAIAETFNITPNLTITHTNITPLAQNWDWPIKDDYWLDIRVSNVYMDLEHVQSVLQRAMRTIEKGQSGQPITGILSIEADRNLQPRNEANFVFGAFEGHEVTTDDAYLAATGLMDWYKSEKQKYVCTFHLNDVGPEGKGTFGYGAMKRVWMPFPPSINGNVSISR</sequence>
<feature type="signal peptide" evidence="1">
    <location>
        <begin position="1"/>
        <end position="20"/>
    </location>
</feature>
<dbReference type="EMBL" id="JAFEKC020000019">
    <property type="protein sequence ID" value="KAK0509146.1"/>
    <property type="molecule type" value="Genomic_DNA"/>
</dbReference>
<evidence type="ECO:0000256" key="1">
    <source>
        <dbReference type="SAM" id="SignalP"/>
    </source>
</evidence>